<protein>
    <submittedName>
        <fullName evidence="1">5374_t:CDS:1</fullName>
    </submittedName>
</protein>
<reference evidence="1" key="1">
    <citation type="submission" date="2021-06" db="EMBL/GenBank/DDBJ databases">
        <authorList>
            <person name="Kallberg Y."/>
            <person name="Tangrot J."/>
            <person name="Rosling A."/>
        </authorList>
    </citation>
    <scope>NUCLEOTIDE SEQUENCE</scope>
    <source>
        <strain evidence="1">MT106</strain>
    </source>
</reference>
<sequence>AIWKIGTFYTMVDVVFVDNNINDIVSFEVVYKDTVLQVTLDLSAQHEETVTLPSTITYFPLKENPEFVEKIFSVYISIEVETYIHEIYTERR</sequence>
<evidence type="ECO:0000313" key="1">
    <source>
        <dbReference type="EMBL" id="CAG8672439.1"/>
    </source>
</evidence>
<evidence type="ECO:0000313" key="2">
    <source>
        <dbReference type="Proteomes" id="UP000789831"/>
    </source>
</evidence>
<proteinExistence type="predicted"/>
<dbReference type="AlphaFoldDB" id="A0A9N9EDP4"/>
<dbReference type="Proteomes" id="UP000789831">
    <property type="component" value="Unassembled WGS sequence"/>
</dbReference>
<organism evidence="1 2">
    <name type="scientific">Ambispora gerdemannii</name>
    <dbReference type="NCBI Taxonomy" id="144530"/>
    <lineage>
        <taxon>Eukaryota</taxon>
        <taxon>Fungi</taxon>
        <taxon>Fungi incertae sedis</taxon>
        <taxon>Mucoromycota</taxon>
        <taxon>Glomeromycotina</taxon>
        <taxon>Glomeromycetes</taxon>
        <taxon>Archaeosporales</taxon>
        <taxon>Ambisporaceae</taxon>
        <taxon>Ambispora</taxon>
    </lineage>
</organism>
<feature type="non-terminal residue" evidence="1">
    <location>
        <position position="92"/>
    </location>
</feature>
<gene>
    <name evidence="1" type="ORF">AGERDE_LOCUS12321</name>
</gene>
<keyword evidence="2" id="KW-1185">Reference proteome</keyword>
<comment type="caution">
    <text evidence="1">The sequence shown here is derived from an EMBL/GenBank/DDBJ whole genome shotgun (WGS) entry which is preliminary data.</text>
</comment>
<feature type="non-terminal residue" evidence="1">
    <location>
        <position position="1"/>
    </location>
</feature>
<accession>A0A9N9EDP4</accession>
<name>A0A9N9EDP4_9GLOM</name>
<dbReference type="EMBL" id="CAJVPL010008003">
    <property type="protein sequence ID" value="CAG8672439.1"/>
    <property type="molecule type" value="Genomic_DNA"/>
</dbReference>